<reference evidence="4 5" key="2">
    <citation type="journal article" date="2011" name="J. Bacteriol.">
        <title>Complete genome sequence of strain HTCC2503T of Parvularcula bermudensis, the type species of the order "Parvularculales" in the class Alphaproteobacteria.</title>
        <authorList>
            <person name="Oh H.M."/>
            <person name="Kang I."/>
            <person name="Vergin K.L."/>
            <person name="Kang D."/>
            <person name="Rhee K.H."/>
            <person name="Giovannoni S.J."/>
            <person name="Cho J.C."/>
        </authorList>
    </citation>
    <scope>NUCLEOTIDE SEQUENCE [LARGE SCALE GENOMIC DNA]</scope>
    <source>
        <strain evidence="5">ATCC BAA-594 / HTCC2503 / KCTC 12087</strain>
    </source>
</reference>
<comment type="similarity">
    <text evidence="1">Belongs to the 'GDXG' lipolytic enzyme family.</text>
</comment>
<keyword evidence="5" id="KW-1185">Reference proteome</keyword>
<dbReference type="PANTHER" id="PTHR48081">
    <property type="entry name" value="AB HYDROLASE SUPERFAMILY PROTEIN C4A8.06C"/>
    <property type="match status" value="1"/>
</dbReference>
<keyword evidence="2" id="KW-0378">Hydrolase</keyword>
<protein>
    <submittedName>
        <fullName evidence="4">Lipolytic enzyme</fullName>
    </submittedName>
</protein>
<dbReference type="HOGENOM" id="CLU_012494_13_1_5"/>
<reference evidence="5" key="1">
    <citation type="submission" date="2010-08" db="EMBL/GenBank/DDBJ databases">
        <title>Genome sequence of Parvularcula bermudensis HTCC2503.</title>
        <authorList>
            <person name="Kang D.-M."/>
            <person name="Oh H.-M."/>
            <person name="Cho J.-C."/>
        </authorList>
    </citation>
    <scope>NUCLEOTIDE SEQUENCE [LARGE SCALE GENOMIC DNA]</scope>
    <source>
        <strain evidence="5">ATCC BAA-594 / HTCC2503 / KCTC 12087</strain>
    </source>
</reference>
<dbReference type="SUPFAM" id="SSF53474">
    <property type="entry name" value="alpha/beta-Hydrolases"/>
    <property type="match status" value="1"/>
</dbReference>
<name>E0THQ1_PARBH</name>
<evidence type="ECO:0000256" key="2">
    <source>
        <dbReference type="ARBA" id="ARBA00022801"/>
    </source>
</evidence>
<dbReference type="EMBL" id="CP002156">
    <property type="protein sequence ID" value="ADM09347.1"/>
    <property type="molecule type" value="Genomic_DNA"/>
</dbReference>
<evidence type="ECO:0000256" key="1">
    <source>
        <dbReference type="ARBA" id="ARBA00010515"/>
    </source>
</evidence>
<evidence type="ECO:0000313" key="4">
    <source>
        <dbReference type="EMBL" id="ADM09347.1"/>
    </source>
</evidence>
<proteinExistence type="inferred from homology"/>
<sequence length="307" mass="32703">MPSLQAKLLNQGTRFTLQQFLGENANVNTLRKIVPPSPGLILPSDVTIERTTAPAGEWLSPKKEGPAADKTILYLHGGGYVFCTPKTHRALTTRLAKQTGAKVFSVDYRLAPEHPYPAALEDALAAWDYLMGKGIDPKSVYVGGDSAGGGLTLALIIALKERGSAVPGGAFLYSPWADLSHGSESVVENEPTERMLTPAGARKAADMYRGSVDATDPKISPVFADFAGFPPLLVFVSTTEMLRDDGRRVASRAKEAGVPVELVSKEGLVHAWPLLAPLYPEANTTIGHTARWIVLTSEASRGTATAA</sequence>
<feature type="domain" description="Alpha/beta hydrolase fold-3" evidence="3">
    <location>
        <begin position="72"/>
        <end position="272"/>
    </location>
</feature>
<dbReference type="PROSITE" id="PS01173">
    <property type="entry name" value="LIPASE_GDXG_HIS"/>
    <property type="match status" value="1"/>
</dbReference>
<dbReference type="Pfam" id="PF07859">
    <property type="entry name" value="Abhydrolase_3"/>
    <property type="match status" value="1"/>
</dbReference>
<dbReference type="eggNOG" id="COG0657">
    <property type="taxonomic scope" value="Bacteria"/>
</dbReference>
<dbReference type="InterPro" id="IPR013094">
    <property type="entry name" value="AB_hydrolase_3"/>
</dbReference>
<organism evidence="4 5">
    <name type="scientific">Parvularcula bermudensis (strain ATCC BAA-594 / HTCC2503 / KCTC 12087)</name>
    <dbReference type="NCBI Taxonomy" id="314260"/>
    <lineage>
        <taxon>Bacteria</taxon>
        <taxon>Pseudomonadati</taxon>
        <taxon>Pseudomonadota</taxon>
        <taxon>Alphaproteobacteria</taxon>
        <taxon>Parvularculales</taxon>
        <taxon>Parvularculaceae</taxon>
        <taxon>Parvularcula</taxon>
    </lineage>
</organism>
<accession>E0THQ1</accession>
<dbReference type="KEGG" id="pbr:PB2503_06407"/>
<gene>
    <name evidence="4" type="ordered locus">PB2503_06407</name>
</gene>
<dbReference type="InterPro" id="IPR002168">
    <property type="entry name" value="Lipase_GDXG_HIS_AS"/>
</dbReference>
<dbReference type="AlphaFoldDB" id="E0THQ1"/>
<dbReference type="Proteomes" id="UP000001302">
    <property type="component" value="Chromosome"/>
</dbReference>
<dbReference type="InterPro" id="IPR029058">
    <property type="entry name" value="AB_hydrolase_fold"/>
</dbReference>
<dbReference type="STRING" id="314260.PB2503_06407"/>
<dbReference type="PANTHER" id="PTHR48081:SF8">
    <property type="entry name" value="ALPHA_BETA HYDROLASE FOLD-3 DOMAIN-CONTAINING PROTEIN-RELATED"/>
    <property type="match status" value="1"/>
</dbReference>
<dbReference type="InterPro" id="IPR050300">
    <property type="entry name" value="GDXG_lipolytic_enzyme"/>
</dbReference>
<dbReference type="GO" id="GO:0016787">
    <property type="term" value="F:hydrolase activity"/>
    <property type="evidence" value="ECO:0007669"/>
    <property type="project" value="UniProtKB-KW"/>
</dbReference>
<dbReference type="RefSeq" id="WP_013300321.1">
    <property type="nucleotide sequence ID" value="NC_014414.1"/>
</dbReference>
<dbReference type="Gene3D" id="3.40.50.1820">
    <property type="entry name" value="alpha/beta hydrolase"/>
    <property type="match status" value="1"/>
</dbReference>
<evidence type="ECO:0000313" key="5">
    <source>
        <dbReference type="Proteomes" id="UP000001302"/>
    </source>
</evidence>
<dbReference type="OrthoDB" id="9806180at2"/>
<evidence type="ECO:0000259" key="3">
    <source>
        <dbReference type="Pfam" id="PF07859"/>
    </source>
</evidence>